<name>A0A1E3RC38_MYCFV</name>
<evidence type="ECO:0000256" key="1">
    <source>
        <dbReference type="SAM" id="MobiDB-lite"/>
    </source>
</evidence>
<dbReference type="Proteomes" id="UP000094053">
    <property type="component" value="Unassembled WGS sequence"/>
</dbReference>
<comment type="caution">
    <text evidence="3">The sequence shown here is derived from an EMBL/GenBank/DDBJ whole genome shotgun (WGS) entry which is preliminary data.</text>
</comment>
<proteinExistence type="predicted"/>
<feature type="compositionally biased region" description="Pro residues" evidence="1">
    <location>
        <begin position="143"/>
        <end position="175"/>
    </location>
</feature>
<evidence type="ECO:0000256" key="2">
    <source>
        <dbReference type="SAM" id="Phobius"/>
    </source>
</evidence>
<evidence type="ECO:0000313" key="4">
    <source>
        <dbReference type="Proteomes" id="UP000094053"/>
    </source>
</evidence>
<feature type="region of interest" description="Disordered" evidence="1">
    <location>
        <begin position="115"/>
        <end position="219"/>
    </location>
</feature>
<dbReference type="STRING" id="1776.BHQ18_24020"/>
<reference evidence="4" key="1">
    <citation type="submission" date="2016-09" db="EMBL/GenBank/DDBJ databases">
        <authorList>
            <person name="Greninger A.L."/>
            <person name="Jerome K.R."/>
            <person name="Mcnair B."/>
            <person name="Wallis C."/>
            <person name="Fang F."/>
        </authorList>
    </citation>
    <scope>NUCLEOTIDE SEQUENCE [LARGE SCALE GENOMIC DNA]</scope>
    <source>
        <strain evidence="4">M6</strain>
    </source>
</reference>
<keyword evidence="4" id="KW-1185">Reference proteome</keyword>
<organism evidence="3 4">
    <name type="scientific">Mycolicibacterium flavescens</name>
    <name type="common">Mycobacterium flavescens</name>
    <dbReference type="NCBI Taxonomy" id="1776"/>
    <lineage>
        <taxon>Bacteria</taxon>
        <taxon>Bacillati</taxon>
        <taxon>Actinomycetota</taxon>
        <taxon>Actinomycetes</taxon>
        <taxon>Mycobacteriales</taxon>
        <taxon>Mycobacteriaceae</taxon>
        <taxon>Mycolicibacterium</taxon>
    </lineage>
</organism>
<dbReference type="AlphaFoldDB" id="A0A1E3RC38"/>
<keyword evidence="2" id="KW-0472">Membrane</keyword>
<feature type="compositionally biased region" description="Low complexity" evidence="1">
    <location>
        <begin position="130"/>
        <end position="142"/>
    </location>
</feature>
<gene>
    <name evidence="3" type="ORF">BHQ18_24020</name>
</gene>
<dbReference type="EMBL" id="MIHA01000022">
    <property type="protein sequence ID" value="ODQ87458.1"/>
    <property type="molecule type" value="Genomic_DNA"/>
</dbReference>
<keyword evidence="2" id="KW-1133">Transmembrane helix</keyword>
<feature type="compositionally biased region" description="Low complexity" evidence="1">
    <location>
        <begin position="184"/>
        <end position="205"/>
    </location>
</feature>
<evidence type="ECO:0000313" key="3">
    <source>
        <dbReference type="EMBL" id="ODQ87458.1"/>
    </source>
</evidence>
<sequence>MTCDEQRRRLASPAALLGAAPVFVPAPASLRDQTLREVQLTSSTATVHPITARADEGRSTVLPVAVFVIALIAALGAVALWATSPTTTTVPVPIEAGQTMAPPVPAHVGPAPVTPSVTAAPVTSERRAATARPAVSVPTTAPVAPPSSPSPAVSSPPPTTPPAPPPAWPPFPDLPQWPQFPQWPDGAGPDPGDPSDPGGTFTGPSDLGSLPSADPPPVG</sequence>
<feature type="transmembrane region" description="Helical" evidence="2">
    <location>
        <begin position="61"/>
        <end position="82"/>
    </location>
</feature>
<protein>
    <submittedName>
        <fullName evidence="3">Uncharacterized protein</fullName>
    </submittedName>
</protein>
<accession>A0A1E3RC38</accession>
<keyword evidence="2" id="KW-0812">Transmembrane</keyword>